<evidence type="ECO:0000256" key="9">
    <source>
        <dbReference type="ARBA" id="ARBA00022763"/>
    </source>
</evidence>
<dbReference type="GO" id="GO:0031573">
    <property type="term" value="P:mitotic intra-S DNA damage checkpoint signaling"/>
    <property type="evidence" value="ECO:0007669"/>
    <property type="project" value="TreeGrafter"/>
</dbReference>
<evidence type="ECO:0000256" key="14">
    <source>
        <dbReference type="ARBA" id="ARBA00023242"/>
    </source>
</evidence>
<protein>
    <recommendedName>
        <fullName evidence="16">Double-strand break repair protein</fullName>
    </recommendedName>
</protein>
<name>A0A0C3NKD2_PHLG1</name>
<dbReference type="InterPro" id="IPR029052">
    <property type="entry name" value="Metallo-depent_PP-like"/>
</dbReference>
<feature type="region of interest" description="Disordered" evidence="19">
    <location>
        <begin position="542"/>
        <end position="714"/>
    </location>
</feature>
<dbReference type="GO" id="GO:0006303">
    <property type="term" value="P:double-strand break repair via nonhomologous end joining"/>
    <property type="evidence" value="ECO:0007669"/>
    <property type="project" value="TreeGrafter"/>
</dbReference>
<evidence type="ECO:0000313" key="21">
    <source>
        <dbReference type="EMBL" id="KIP05444.1"/>
    </source>
</evidence>
<dbReference type="SUPFAM" id="SSF56300">
    <property type="entry name" value="Metallo-dependent phosphatases"/>
    <property type="match status" value="1"/>
</dbReference>
<keyword evidence="22" id="KW-1185">Reference proteome</keyword>
<evidence type="ECO:0000256" key="19">
    <source>
        <dbReference type="SAM" id="MobiDB-lite"/>
    </source>
</evidence>
<dbReference type="OrthoDB" id="30417at2759"/>
<evidence type="ECO:0000256" key="1">
    <source>
        <dbReference type="ARBA" id="ARBA00001936"/>
    </source>
</evidence>
<reference evidence="21 22" key="1">
    <citation type="journal article" date="2014" name="PLoS Genet.">
        <title>Analysis of the Phlebiopsis gigantea genome, transcriptome and secretome provides insight into its pioneer colonization strategies of wood.</title>
        <authorList>
            <person name="Hori C."/>
            <person name="Ishida T."/>
            <person name="Igarashi K."/>
            <person name="Samejima M."/>
            <person name="Suzuki H."/>
            <person name="Master E."/>
            <person name="Ferreira P."/>
            <person name="Ruiz-Duenas F.J."/>
            <person name="Held B."/>
            <person name="Canessa P."/>
            <person name="Larrondo L.F."/>
            <person name="Schmoll M."/>
            <person name="Druzhinina I.S."/>
            <person name="Kubicek C.P."/>
            <person name="Gaskell J.A."/>
            <person name="Kersten P."/>
            <person name="St John F."/>
            <person name="Glasner J."/>
            <person name="Sabat G."/>
            <person name="Splinter BonDurant S."/>
            <person name="Syed K."/>
            <person name="Yadav J."/>
            <person name="Mgbeahuruike A.C."/>
            <person name="Kovalchuk A."/>
            <person name="Asiegbu F.O."/>
            <person name="Lackner G."/>
            <person name="Hoffmeister D."/>
            <person name="Rencoret J."/>
            <person name="Gutierrez A."/>
            <person name="Sun H."/>
            <person name="Lindquist E."/>
            <person name="Barry K."/>
            <person name="Riley R."/>
            <person name="Grigoriev I.V."/>
            <person name="Henrissat B."/>
            <person name="Kues U."/>
            <person name="Berka R.M."/>
            <person name="Martinez A.T."/>
            <person name="Covert S.F."/>
            <person name="Blanchette R.A."/>
            <person name="Cullen D."/>
        </authorList>
    </citation>
    <scope>NUCLEOTIDE SEQUENCE [LARGE SCALE GENOMIC DNA]</scope>
    <source>
        <strain evidence="21 22">11061_1 CR5-6</strain>
    </source>
</reference>
<evidence type="ECO:0000256" key="11">
    <source>
        <dbReference type="ARBA" id="ARBA00022839"/>
    </source>
</evidence>
<dbReference type="GO" id="GO:0030145">
    <property type="term" value="F:manganese ion binding"/>
    <property type="evidence" value="ECO:0007669"/>
    <property type="project" value="UniProtKB-UniRule"/>
</dbReference>
<evidence type="ECO:0000256" key="10">
    <source>
        <dbReference type="ARBA" id="ARBA00022801"/>
    </source>
</evidence>
<evidence type="ECO:0000256" key="8">
    <source>
        <dbReference type="ARBA" id="ARBA00022759"/>
    </source>
</evidence>
<dbReference type="FunFam" id="3.60.21.10:FF:000011">
    <property type="entry name" value="Double-strand break repair protein"/>
    <property type="match status" value="1"/>
</dbReference>
<dbReference type="InterPro" id="IPR041796">
    <property type="entry name" value="Mre11_N"/>
</dbReference>
<dbReference type="Proteomes" id="UP000053257">
    <property type="component" value="Unassembled WGS sequence"/>
</dbReference>
<evidence type="ECO:0000256" key="6">
    <source>
        <dbReference type="ARBA" id="ARBA00022722"/>
    </source>
</evidence>
<dbReference type="GO" id="GO:0008296">
    <property type="term" value="F:3'-5'-DNA exonuclease activity"/>
    <property type="evidence" value="ECO:0007669"/>
    <property type="project" value="InterPro"/>
</dbReference>
<dbReference type="Pfam" id="PF00149">
    <property type="entry name" value="Metallophos"/>
    <property type="match status" value="1"/>
</dbReference>
<dbReference type="InterPro" id="IPR003701">
    <property type="entry name" value="Mre11"/>
</dbReference>
<dbReference type="GO" id="GO:0000723">
    <property type="term" value="P:telomere maintenance"/>
    <property type="evidence" value="ECO:0007669"/>
    <property type="project" value="TreeGrafter"/>
</dbReference>
<feature type="compositionally biased region" description="Basic residues" evidence="19">
    <location>
        <begin position="616"/>
        <end position="628"/>
    </location>
</feature>
<feature type="compositionally biased region" description="Basic and acidic residues" evidence="19">
    <location>
        <begin position="542"/>
        <end position="568"/>
    </location>
</feature>
<proteinExistence type="inferred from homology"/>
<evidence type="ECO:0000256" key="18">
    <source>
        <dbReference type="RuleBase" id="RU003447"/>
    </source>
</evidence>
<keyword evidence="15 16" id="KW-0469">Meiosis</keyword>
<keyword evidence="7" id="KW-0479">Metal-binding</keyword>
<evidence type="ECO:0000256" key="7">
    <source>
        <dbReference type="ARBA" id="ARBA00022723"/>
    </source>
</evidence>
<dbReference type="GO" id="GO:0035861">
    <property type="term" value="C:site of double-strand break"/>
    <property type="evidence" value="ECO:0007669"/>
    <property type="project" value="TreeGrafter"/>
</dbReference>
<sequence length="714" mass="79624">MNIPSSTQAPSGTLVESSTLPEETFRILIATDNHIGYMERDPIRGQDSINSFREILQLAVKNDVDFVLLGGDLFHENRPTRDTIYQTSALLREYCMNDRPIQIELLSDPDEGKAPGYSFPAINYEDPNLNVGMPVFSIHGNHDDPQGVGPEGALCALDMLSVSGLVNYIGKIDLSSSSTESQDTGIQIKPVLLRKGNSRLALYGVGNIKDARMHFELRSNRVKMYMPKDKDSWFNIMVLHQNRVPHGPQQSVPEGMFDDSIDFVLWGHEHDCRVVPEEVAGKRYRICQPGSSVATSLADGESLEKHVALMEVHGKEYRLTPIPLRTVRPFVIDEVRLSEAAEAEGFDLNDRTAVAKFLKEAVDELIIKANSEWDERNERAKRQGQEKLPRMLPLIRLKVDTTGVTETINPVRLSQEFHDRVANPRDVFVFHRAKQSRGAKVVMEKPELSIDDPDLTNDEKLDKVRMHTLVQEYLGAQQVQVLAEPGMSEALEKFMSKDDIRSLEHHYRNTIKEMRKSVQLSIPEDEIPEDESIEELIEKTKEKMEQEQIKQRGERSNGKSKAKSKDNSDAESQDSMAMDMDFNGGGAGSDFDEESEPAPKKTTARGKKAAAPAKKAPAKKATAKRGKKAVSSDEEEPDEDEDEEPEEVPKKRTNRAATLSQPAAKGKKAPAKKTAASSSKQATLSFAPSQRAPRAAAARGRKKAAEFVELDSDD</sequence>
<keyword evidence="8 16" id="KW-0255">Endonuclease</keyword>
<comment type="similarity">
    <text evidence="4 16 18">Belongs to the MRE11/RAD32 family.</text>
</comment>
<dbReference type="STRING" id="745531.A0A0C3NKD2"/>
<dbReference type="AlphaFoldDB" id="A0A0C3NKD2"/>
<evidence type="ECO:0000256" key="3">
    <source>
        <dbReference type="ARBA" id="ARBA00004286"/>
    </source>
</evidence>
<evidence type="ECO:0000256" key="16">
    <source>
        <dbReference type="PIRNR" id="PIRNR000882"/>
    </source>
</evidence>
<dbReference type="GO" id="GO:0000724">
    <property type="term" value="P:double-strand break repair via homologous recombination"/>
    <property type="evidence" value="ECO:0007669"/>
    <property type="project" value="TreeGrafter"/>
</dbReference>
<comment type="cofactor">
    <cofactor evidence="1 16">
        <name>Mn(2+)</name>
        <dbReference type="ChEBI" id="CHEBI:29035"/>
    </cofactor>
</comment>
<keyword evidence="10 16" id="KW-0378">Hydrolase</keyword>
<dbReference type="SMART" id="SM01347">
    <property type="entry name" value="Mre11_DNA_bind"/>
    <property type="match status" value="1"/>
</dbReference>
<dbReference type="Pfam" id="PF04152">
    <property type="entry name" value="Mre11_DNA_bind"/>
    <property type="match status" value="1"/>
</dbReference>
<dbReference type="GO" id="GO:0007095">
    <property type="term" value="P:mitotic G2 DNA damage checkpoint signaling"/>
    <property type="evidence" value="ECO:0007669"/>
    <property type="project" value="TreeGrafter"/>
</dbReference>
<keyword evidence="5" id="KW-0158">Chromosome</keyword>
<keyword evidence="12 16" id="KW-0234">DNA repair</keyword>
<dbReference type="Gene3D" id="3.60.21.10">
    <property type="match status" value="1"/>
</dbReference>
<evidence type="ECO:0000256" key="17">
    <source>
        <dbReference type="PIRSR" id="PIRSR000882-1"/>
    </source>
</evidence>
<dbReference type="GO" id="GO:0030870">
    <property type="term" value="C:Mre11 complex"/>
    <property type="evidence" value="ECO:0007669"/>
    <property type="project" value="UniProtKB-UniRule"/>
</dbReference>
<feature type="compositionally biased region" description="Acidic residues" evidence="19">
    <location>
        <begin position="632"/>
        <end position="646"/>
    </location>
</feature>
<feature type="active site" description="Proton donor" evidence="17">
    <location>
        <position position="142"/>
    </location>
</feature>
<keyword evidence="11 16" id="KW-0269">Exonuclease</keyword>
<dbReference type="GO" id="GO:0000014">
    <property type="term" value="F:single-stranded DNA endodeoxyribonuclease activity"/>
    <property type="evidence" value="ECO:0007669"/>
    <property type="project" value="TreeGrafter"/>
</dbReference>
<dbReference type="EMBL" id="KN840543">
    <property type="protein sequence ID" value="KIP05444.1"/>
    <property type="molecule type" value="Genomic_DNA"/>
</dbReference>
<dbReference type="PANTHER" id="PTHR10139">
    <property type="entry name" value="DOUBLE-STRAND BREAK REPAIR PROTEIN MRE11"/>
    <property type="match status" value="1"/>
</dbReference>
<evidence type="ECO:0000256" key="15">
    <source>
        <dbReference type="ARBA" id="ARBA00023254"/>
    </source>
</evidence>
<evidence type="ECO:0000313" key="22">
    <source>
        <dbReference type="Proteomes" id="UP000053257"/>
    </source>
</evidence>
<keyword evidence="6 16" id="KW-0540">Nuclease</keyword>
<dbReference type="PIRSF" id="PIRSF000882">
    <property type="entry name" value="DSB_repair_MRE11"/>
    <property type="match status" value="1"/>
</dbReference>
<dbReference type="InterPro" id="IPR007281">
    <property type="entry name" value="Mre11_DNA-bd"/>
</dbReference>
<dbReference type="HOGENOM" id="CLU_009535_3_1_1"/>
<accession>A0A0C3NKD2</accession>
<evidence type="ECO:0000256" key="4">
    <source>
        <dbReference type="ARBA" id="ARBA00009028"/>
    </source>
</evidence>
<evidence type="ECO:0000256" key="2">
    <source>
        <dbReference type="ARBA" id="ARBA00004123"/>
    </source>
</evidence>
<evidence type="ECO:0000256" key="12">
    <source>
        <dbReference type="ARBA" id="ARBA00023204"/>
    </source>
</evidence>
<dbReference type="GO" id="GO:0097552">
    <property type="term" value="P:mitochondrial double-strand break repair via homologous recombination"/>
    <property type="evidence" value="ECO:0007669"/>
    <property type="project" value="TreeGrafter"/>
</dbReference>
<dbReference type="InterPro" id="IPR038487">
    <property type="entry name" value="Mre11_capping_dom"/>
</dbReference>
<dbReference type="CDD" id="cd00840">
    <property type="entry name" value="MPP_Mre11_N"/>
    <property type="match status" value="1"/>
</dbReference>
<keyword evidence="14 16" id="KW-0539">Nucleus</keyword>
<dbReference type="PANTHER" id="PTHR10139:SF1">
    <property type="entry name" value="DOUBLE-STRAND BREAK REPAIR PROTEIN MRE11"/>
    <property type="match status" value="1"/>
</dbReference>
<gene>
    <name evidence="21" type="ORF">PHLGIDRAFT_128879</name>
</gene>
<organism evidence="21 22">
    <name type="scientific">Phlebiopsis gigantea (strain 11061_1 CR5-6)</name>
    <name type="common">White-rot fungus</name>
    <name type="synonym">Peniophora gigantea</name>
    <dbReference type="NCBI Taxonomy" id="745531"/>
    <lineage>
        <taxon>Eukaryota</taxon>
        <taxon>Fungi</taxon>
        <taxon>Dikarya</taxon>
        <taxon>Basidiomycota</taxon>
        <taxon>Agaricomycotina</taxon>
        <taxon>Agaricomycetes</taxon>
        <taxon>Polyporales</taxon>
        <taxon>Phanerochaetaceae</taxon>
        <taxon>Phlebiopsis</taxon>
    </lineage>
</organism>
<comment type="subcellular location">
    <subcellularLocation>
        <location evidence="3">Chromosome</location>
    </subcellularLocation>
    <subcellularLocation>
        <location evidence="2 16">Nucleus</location>
    </subcellularLocation>
</comment>
<comment type="function">
    <text evidence="16">Core component of the MRN complex, which plays a central role in double-strand break (DSB) repair, DNA recombination, maintenance of telomere integrity and meiosis. The MRN complex is involved in the repair of DNA double-strand breaks (DSBs) via homologous recombination (HR), an error-free mechanism which primarily occurs during S and G2 phases. The complex (1) mediates the end resection of damaged DNA, which generates proper single-stranded DNA, a key initial steps in HR, and is (2) required for the recruitment of other repair factors and efficient activation of ATM and ATR upon DNA damage. Within the MRN complex, MRE11 possesses both single-strand endonuclease activity and double-strand-specific 3'-5' exonuclease activity. MRE11 first endonucleolytically cleaves the 5' strand at DNA DSB ends to prevent non-homologous end joining (NHEJ) and licence HR. It then generates a single-stranded DNA gap via 3' to 5' exonucleolytic degradation, which is required for single-strand invasion and recombination.</text>
</comment>
<dbReference type="InterPro" id="IPR004843">
    <property type="entry name" value="Calcineurin-like_PHP"/>
</dbReference>
<evidence type="ECO:0000256" key="13">
    <source>
        <dbReference type="ARBA" id="ARBA00023211"/>
    </source>
</evidence>
<dbReference type="NCBIfam" id="TIGR00583">
    <property type="entry name" value="mre11"/>
    <property type="match status" value="1"/>
</dbReference>
<evidence type="ECO:0000256" key="5">
    <source>
        <dbReference type="ARBA" id="ARBA00022454"/>
    </source>
</evidence>
<feature type="compositionally biased region" description="Low complexity" evidence="19">
    <location>
        <begin position="672"/>
        <end position="683"/>
    </location>
</feature>
<keyword evidence="13 16" id="KW-0464">Manganese</keyword>
<feature type="domain" description="Mre11 DNA-binding" evidence="20">
    <location>
        <begin position="317"/>
        <end position="494"/>
    </location>
</feature>
<dbReference type="Gene3D" id="3.30.110.110">
    <property type="entry name" value="Mre11, capping domain"/>
    <property type="match status" value="1"/>
</dbReference>
<dbReference type="GO" id="GO:0042138">
    <property type="term" value="P:meiotic DNA double-strand break formation"/>
    <property type="evidence" value="ECO:0007669"/>
    <property type="project" value="TreeGrafter"/>
</dbReference>
<evidence type="ECO:0000259" key="20">
    <source>
        <dbReference type="SMART" id="SM01347"/>
    </source>
</evidence>
<keyword evidence="9 16" id="KW-0227">DNA damage</keyword>